<dbReference type="GO" id="GO:0046872">
    <property type="term" value="F:metal ion binding"/>
    <property type="evidence" value="ECO:0007669"/>
    <property type="project" value="UniProtKB-KW"/>
</dbReference>
<dbReference type="Proteomes" id="UP000515160">
    <property type="component" value="Chromosome 2R"/>
</dbReference>
<dbReference type="GO" id="GO:0016567">
    <property type="term" value="P:protein ubiquitination"/>
    <property type="evidence" value="ECO:0007669"/>
    <property type="project" value="UniProtKB-UniPathway"/>
</dbReference>
<feature type="compositionally biased region" description="Low complexity" evidence="13">
    <location>
        <begin position="219"/>
        <end position="236"/>
    </location>
</feature>
<evidence type="ECO:0000256" key="10">
    <source>
        <dbReference type="ARBA" id="ARBA00030079"/>
    </source>
</evidence>
<comment type="subcellular location">
    <subcellularLocation>
        <location evidence="1">Nucleus</location>
    </subcellularLocation>
</comment>
<dbReference type="CDD" id="cd15777">
    <property type="entry name" value="CRBN_C_like"/>
    <property type="match status" value="1"/>
</dbReference>
<dbReference type="GO" id="GO:0005634">
    <property type="term" value="C:nucleus"/>
    <property type="evidence" value="ECO:0007669"/>
    <property type="project" value="UniProtKB-SubCell"/>
</dbReference>
<dbReference type="UniPathway" id="UPA00143"/>
<dbReference type="InterPro" id="IPR046336">
    <property type="entry name" value="Lon_prtase_N_sf"/>
</dbReference>
<dbReference type="OrthoDB" id="267517at2759"/>
<comment type="similarity">
    <text evidence="3">Belongs to the CRBN family.</text>
</comment>
<evidence type="ECO:0000259" key="15">
    <source>
        <dbReference type="PROSITE" id="PS51788"/>
    </source>
</evidence>
<dbReference type="FunFam" id="2.170.150.20:FF:000005">
    <property type="entry name" value="Blast:Protein cereblon homolog"/>
    <property type="match status" value="1"/>
</dbReference>
<evidence type="ECO:0000256" key="5">
    <source>
        <dbReference type="ARBA" id="ARBA00022723"/>
    </source>
</evidence>
<keyword evidence="8" id="KW-0832">Ubl conjugation</keyword>
<dbReference type="InterPro" id="IPR004910">
    <property type="entry name" value="Yippee/Mis18/Cereblon"/>
</dbReference>
<organism evidence="16 17">
    <name type="scientific">Drosophila albomicans</name>
    <name type="common">Fruit fly</name>
    <dbReference type="NCBI Taxonomy" id="7291"/>
    <lineage>
        <taxon>Eukaryota</taxon>
        <taxon>Metazoa</taxon>
        <taxon>Ecdysozoa</taxon>
        <taxon>Arthropoda</taxon>
        <taxon>Hexapoda</taxon>
        <taxon>Insecta</taxon>
        <taxon>Pterygota</taxon>
        <taxon>Neoptera</taxon>
        <taxon>Endopterygota</taxon>
        <taxon>Diptera</taxon>
        <taxon>Brachycera</taxon>
        <taxon>Muscomorpha</taxon>
        <taxon>Ephydroidea</taxon>
        <taxon>Drosophilidae</taxon>
        <taxon>Drosophila</taxon>
    </lineage>
</organism>
<evidence type="ECO:0000256" key="11">
    <source>
        <dbReference type="ARBA" id="ARBA00046075"/>
    </source>
</evidence>
<sequence length="728" mass="81308">MDEEETAEIDEATSNEASNAALAVAAAASDDMQVVETETVAEASSVAEAENVVVQAITEHSRARLENMLEGVENMVEELSYLIGHDAASYEASNPAIANAAAAAHPSVQAESASDTRTQFDTAHRVYHNSTDRLTNMLRAVDDMVVEVSDFTNLIRDVDTLRDEPDATTDEAPAAAVETVAAADEAEASASPPPAVEELPQEAEPQQEVEPHIAEMPEDSASSDSISSDMSLGSPGSEDDSDIEAMPRWMIPANRVRSAVDMLVSQARTQDGGISSFLRRENFLQRVRSMVFSQDRIRNRVTNEANAVAEDTAEVETPPMDTEMNDDVRFDTNLPAEHSYFGNNLNRVPGVDYLEVGSTHRMLIFMHQHILFPGEVLPFMINGSIIDEEVNDAGRDGVIFGVGFPLMQPPDDNPHKLYGVTCQIYEKGESGNHLVFYKSRALQRIVINCDDIQGNPFRPPQYIARNPTMKCYSKVKILPEYFLPEPLKCLDMGSLNRFRDIPSMKDKFQRYQLTTTPWPLEACQEYSFEDIIEKARKKLEIHKIDTMPRCPIQLSFWLVRNLHLTEKMMRLTFLTNSVNTRLQLIGTTLKQESLFYCRYCNSSLASCSDLFAMSKHGVQTQYCNSGGYIHETNTVYRVISHAIGYSGEPSTEFSWFPGYQWHIIICKFCAQHVGWEFKAVEPNLAPKVFFGLAGSSVRIGRTSERTPTNNGSTFVVRNLMRLVSRELE</sequence>
<proteinExistence type="inferred from homology"/>
<evidence type="ECO:0000256" key="2">
    <source>
        <dbReference type="ARBA" id="ARBA00004906"/>
    </source>
</evidence>
<evidence type="ECO:0000256" key="3">
    <source>
        <dbReference type="ARBA" id="ARBA00005293"/>
    </source>
</evidence>
<evidence type="ECO:0000256" key="7">
    <source>
        <dbReference type="ARBA" id="ARBA00022833"/>
    </source>
</evidence>
<dbReference type="InterPro" id="IPR034750">
    <property type="entry name" value="CULT"/>
</dbReference>
<keyword evidence="6" id="KW-0833">Ubl conjugation pathway</keyword>
<feature type="domain" description="CULT" evidence="15">
    <location>
        <begin position="592"/>
        <end position="701"/>
    </location>
</feature>
<dbReference type="PROSITE" id="PS51788">
    <property type="entry name" value="CULT"/>
    <property type="match status" value="1"/>
</dbReference>
<comment type="function">
    <text evidence="11">Substrate recognition component of a DCX (DDB1-CUL4-X-box) E3 protein ligase complex that mediates the ubiquitination and subsequent proteasomal degradation of target proteins. Has an essential role in mediating growth by negatively regulating insulin signaling. It also has a role in maintaining presynaptic function in the neuromuscular junction synapses of third-instar larvae.</text>
</comment>
<keyword evidence="9" id="KW-0539">Nucleus</keyword>
<evidence type="ECO:0000256" key="12">
    <source>
        <dbReference type="ARBA" id="ARBA00046796"/>
    </source>
</evidence>
<gene>
    <name evidence="17" type="primary">LOC117573914</name>
</gene>
<dbReference type="CTD" id="41230"/>
<dbReference type="RefSeq" id="XP_034113314.1">
    <property type="nucleotide sequence ID" value="XM_034257423.2"/>
</dbReference>
<keyword evidence="7" id="KW-0862">Zinc</keyword>
<comment type="subunit">
    <text evidence="12">Likely a component of a DCX (DDB1-CUL4-X-box) protein ligase complex. May interact with pic/DDB1.</text>
</comment>
<protein>
    <recommendedName>
        <fullName evidence="4">Protein cereblon</fullName>
    </recommendedName>
    <alternativeName>
        <fullName evidence="10">Protein ohgata</fullName>
    </alternativeName>
</protein>
<dbReference type="PROSITE" id="PS51787">
    <property type="entry name" value="LON_N"/>
    <property type="match status" value="1"/>
</dbReference>
<dbReference type="Gene3D" id="2.30.130.40">
    <property type="entry name" value="LON domain-like"/>
    <property type="match status" value="1"/>
</dbReference>
<dbReference type="AlphaFoldDB" id="A0A6P8XK31"/>
<dbReference type="Gene3D" id="2.170.150.20">
    <property type="entry name" value="Peptide methionine sulfoxide reductase"/>
    <property type="match status" value="1"/>
</dbReference>
<dbReference type="GeneID" id="117573914"/>
<feature type="domain" description="Lon N-terminal" evidence="14">
    <location>
        <begin position="361"/>
        <end position="593"/>
    </location>
</feature>
<evidence type="ECO:0000256" key="8">
    <source>
        <dbReference type="ARBA" id="ARBA00022843"/>
    </source>
</evidence>
<evidence type="ECO:0000313" key="16">
    <source>
        <dbReference type="Proteomes" id="UP000515160"/>
    </source>
</evidence>
<evidence type="ECO:0000256" key="4">
    <source>
        <dbReference type="ARBA" id="ARBA00014394"/>
    </source>
</evidence>
<evidence type="ECO:0000256" key="1">
    <source>
        <dbReference type="ARBA" id="ARBA00004123"/>
    </source>
</evidence>
<comment type="pathway">
    <text evidence="2">Protein modification; protein ubiquitination.</text>
</comment>
<reference evidence="17" key="1">
    <citation type="submission" date="2025-08" db="UniProtKB">
        <authorList>
            <consortium name="RefSeq"/>
        </authorList>
    </citation>
    <scope>IDENTIFICATION</scope>
    <source>
        <strain evidence="17">15112-1751.03</strain>
        <tissue evidence="17">Whole Adult</tissue>
    </source>
</reference>
<name>A0A6P8XK31_DROAB</name>
<keyword evidence="5" id="KW-0479">Metal-binding</keyword>
<keyword evidence="16" id="KW-1185">Reference proteome</keyword>
<dbReference type="Gene3D" id="1.20.58.1480">
    <property type="match status" value="1"/>
</dbReference>
<dbReference type="Pfam" id="PF03226">
    <property type="entry name" value="Yippee-Mis18"/>
    <property type="match status" value="1"/>
</dbReference>
<evidence type="ECO:0000256" key="9">
    <source>
        <dbReference type="ARBA" id="ARBA00023242"/>
    </source>
</evidence>
<dbReference type="InterPro" id="IPR003111">
    <property type="entry name" value="Lon_prtase_N"/>
</dbReference>
<evidence type="ECO:0000259" key="14">
    <source>
        <dbReference type="PROSITE" id="PS51787"/>
    </source>
</evidence>
<accession>A0A6P8XK31</accession>
<evidence type="ECO:0000313" key="17">
    <source>
        <dbReference type="RefSeq" id="XP_034113314.1"/>
    </source>
</evidence>
<feature type="region of interest" description="Disordered" evidence="13">
    <location>
        <begin position="181"/>
        <end position="244"/>
    </location>
</feature>
<evidence type="ECO:0000256" key="6">
    <source>
        <dbReference type="ARBA" id="ARBA00022786"/>
    </source>
</evidence>
<evidence type="ECO:0000256" key="13">
    <source>
        <dbReference type="SAM" id="MobiDB-lite"/>
    </source>
</evidence>